<evidence type="ECO:0008006" key="4">
    <source>
        <dbReference type="Google" id="ProtNLM"/>
    </source>
</evidence>
<gene>
    <name evidence="2" type="ORF">GCM10010970_18260</name>
</gene>
<feature type="chain" id="PRO_5045673923" description="Polyketide cyclase" evidence="1">
    <location>
        <begin position="27"/>
        <end position="166"/>
    </location>
</feature>
<comment type="caution">
    <text evidence="2">The sequence shown here is derived from an EMBL/GenBank/DDBJ whole genome shotgun (WGS) entry which is preliminary data.</text>
</comment>
<dbReference type="Pfam" id="PF07366">
    <property type="entry name" value="SnoaL"/>
    <property type="match status" value="1"/>
</dbReference>
<name>A0ABQ2P9A6_9NEIS</name>
<keyword evidence="1" id="KW-0732">Signal</keyword>
<accession>A0ABQ2P9A6</accession>
<protein>
    <recommendedName>
        <fullName evidence="4">Polyketide cyclase</fullName>
    </recommendedName>
</protein>
<dbReference type="EMBL" id="BMLX01000002">
    <property type="protein sequence ID" value="GGP21045.1"/>
    <property type="molecule type" value="Genomic_DNA"/>
</dbReference>
<organism evidence="2 3">
    <name type="scientific">Silvimonas iriomotensis</name>
    <dbReference type="NCBI Taxonomy" id="449662"/>
    <lineage>
        <taxon>Bacteria</taxon>
        <taxon>Pseudomonadati</taxon>
        <taxon>Pseudomonadota</taxon>
        <taxon>Betaproteobacteria</taxon>
        <taxon>Neisseriales</taxon>
        <taxon>Chitinibacteraceae</taxon>
        <taxon>Silvimonas</taxon>
    </lineage>
</organism>
<dbReference type="Gene3D" id="3.10.450.50">
    <property type="match status" value="1"/>
</dbReference>
<dbReference type="InterPro" id="IPR009959">
    <property type="entry name" value="Cyclase_SnoaL-like"/>
</dbReference>
<dbReference type="PANTHER" id="PTHR38436:SF1">
    <property type="entry name" value="ESTER CYCLASE"/>
    <property type="match status" value="1"/>
</dbReference>
<dbReference type="InterPro" id="IPR032710">
    <property type="entry name" value="NTF2-like_dom_sf"/>
</dbReference>
<evidence type="ECO:0000313" key="2">
    <source>
        <dbReference type="EMBL" id="GGP21045.1"/>
    </source>
</evidence>
<evidence type="ECO:0000313" key="3">
    <source>
        <dbReference type="Proteomes" id="UP000637267"/>
    </source>
</evidence>
<evidence type="ECO:0000256" key="1">
    <source>
        <dbReference type="SAM" id="SignalP"/>
    </source>
</evidence>
<keyword evidence="3" id="KW-1185">Reference proteome</keyword>
<sequence length="166" mass="18198">MQSPLKSLFTLLALLATFCFAPTAQAAAKADPLSIVHAYMDGWNKHDPNLAAMNLDFDVEYYDATVGESQFGVVPARDNVIKFFIAALPDLKWKMVGEPVVSKDSIAFRWVFTGTNTGIPFEGTKPTGKAISLNGLSLIRVKNGHIVYQGDFYDALTLKKQLGLIK</sequence>
<dbReference type="PANTHER" id="PTHR38436">
    <property type="entry name" value="POLYKETIDE CYCLASE SNOAL-LIKE DOMAIN"/>
    <property type="match status" value="1"/>
</dbReference>
<dbReference type="Proteomes" id="UP000637267">
    <property type="component" value="Unassembled WGS sequence"/>
</dbReference>
<feature type="signal peptide" evidence="1">
    <location>
        <begin position="1"/>
        <end position="26"/>
    </location>
</feature>
<dbReference type="SUPFAM" id="SSF54427">
    <property type="entry name" value="NTF2-like"/>
    <property type="match status" value="1"/>
</dbReference>
<dbReference type="RefSeq" id="WP_188703981.1">
    <property type="nucleotide sequence ID" value="NZ_BMLX01000002.1"/>
</dbReference>
<proteinExistence type="predicted"/>
<reference evidence="3" key="1">
    <citation type="journal article" date="2019" name="Int. J. Syst. Evol. Microbiol.">
        <title>The Global Catalogue of Microorganisms (GCM) 10K type strain sequencing project: providing services to taxonomists for standard genome sequencing and annotation.</title>
        <authorList>
            <consortium name="The Broad Institute Genomics Platform"/>
            <consortium name="The Broad Institute Genome Sequencing Center for Infectious Disease"/>
            <person name="Wu L."/>
            <person name="Ma J."/>
        </authorList>
    </citation>
    <scope>NUCLEOTIDE SEQUENCE [LARGE SCALE GENOMIC DNA]</scope>
    <source>
        <strain evidence="3">CGMCC 1.8859</strain>
    </source>
</reference>